<evidence type="ECO:0000313" key="2">
    <source>
        <dbReference type="Proteomes" id="UP000285517"/>
    </source>
</evidence>
<dbReference type="KEGG" id="aev:EI546_01375"/>
<evidence type="ECO:0008006" key="3">
    <source>
        <dbReference type="Google" id="ProtNLM"/>
    </source>
</evidence>
<dbReference type="AlphaFoldDB" id="A0A410FZN3"/>
<dbReference type="InterPro" id="IPR011050">
    <property type="entry name" value="Pectin_lyase_fold/virulence"/>
</dbReference>
<sequence>MKTKNFFQQGFLFLAIGLTTAITKGQAILTVDNSPGSVAAYSNLQTAHDAASAGDIIYVQPSGTGYGNLTISKAITIVGASHSEPTNISQIGTISITASDIILKGLSISSISTIGGGTVPYENIEIFENKIGSISIGNGVDQTIDNIVIQGNQINFIGQYNNAANVLITNNIIASITISNAATIVVSNNIFRSVYSNDINIYNYGLGTANLSNNMFIFSYPYGNTSVNLSGGPFQLSNNLFYNYYSSYPVSLAGNYSETESFFNTDPQFVNVDYAT</sequence>
<dbReference type="EMBL" id="CP034951">
    <property type="protein sequence ID" value="QAA80459.1"/>
    <property type="molecule type" value="Genomic_DNA"/>
</dbReference>
<dbReference type="RefSeq" id="WP_128248859.1">
    <property type="nucleotide sequence ID" value="NZ_CP034951.1"/>
</dbReference>
<dbReference type="InterPro" id="IPR012334">
    <property type="entry name" value="Pectin_lyas_fold"/>
</dbReference>
<dbReference type="Gene3D" id="2.160.20.10">
    <property type="entry name" value="Single-stranded right-handed beta-helix, Pectin lyase-like"/>
    <property type="match status" value="1"/>
</dbReference>
<dbReference type="Proteomes" id="UP000285517">
    <property type="component" value="Chromosome"/>
</dbReference>
<organism evidence="1 2">
    <name type="scientific">Aequorivita ciconiae</name>
    <dbReference type="NCBI Taxonomy" id="2494375"/>
    <lineage>
        <taxon>Bacteria</taxon>
        <taxon>Pseudomonadati</taxon>
        <taxon>Bacteroidota</taxon>
        <taxon>Flavobacteriia</taxon>
        <taxon>Flavobacteriales</taxon>
        <taxon>Flavobacteriaceae</taxon>
        <taxon>Aequorivita</taxon>
    </lineage>
</organism>
<proteinExistence type="predicted"/>
<reference evidence="1 2" key="1">
    <citation type="submission" date="2019-01" db="EMBL/GenBank/DDBJ databases">
        <title>Complete genome sequencing of Aequorivita sp. H23M31.</title>
        <authorList>
            <person name="Bae J.-W."/>
        </authorList>
    </citation>
    <scope>NUCLEOTIDE SEQUENCE [LARGE SCALE GENOMIC DNA]</scope>
    <source>
        <strain evidence="1 2">H23M31</strain>
    </source>
</reference>
<gene>
    <name evidence="1" type="ORF">EI546_01375</name>
</gene>
<protein>
    <recommendedName>
        <fullName evidence="3">Right handed beta helix domain-containing protein</fullName>
    </recommendedName>
</protein>
<dbReference type="SUPFAM" id="SSF51126">
    <property type="entry name" value="Pectin lyase-like"/>
    <property type="match status" value="1"/>
</dbReference>
<evidence type="ECO:0000313" key="1">
    <source>
        <dbReference type="EMBL" id="QAA80459.1"/>
    </source>
</evidence>
<dbReference type="OrthoDB" id="1431165at2"/>
<keyword evidence="2" id="KW-1185">Reference proteome</keyword>
<accession>A0A410FZN3</accession>
<name>A0A410FZN3_9FLAO</name>